<evidence type="ECO:0000313" key="3">
    <source>
        <dbReference type="Proteomes" id="UP000756346"/>
    </source>
</evidence>
<organism evidence="2 3">
    <name type="scientific">Microdochium trichocladiopsis</name>
    <dbReference type="NCBI Taxonomy" id="1682393"/>
    <lineage>
        <taxon>Eukaryota</taxon>
        <taxon>Fungi</taxon>
        <taxon>Dikarya</taxon>
        <taxon>Ascomycota</taxon>
        <taxon>Pezizomycotina</taxon>
        <taxon>Sordariomycetes</taxon>
        <taxon>Xylariomycetidae</taxon>
        <taxon>Xylariales</taxon>
        <taxon>Microdochiaceae</taxon>
        <taxon>Microdochium</taxon>
    </lineage>
</organism>
<dbReference type="GeneID" id="70185185"/>
<name>A0A9P9BIY9_9PEZI</name>
<feature type="transmembrane region" description="Helical" evidence="1">
    <location>
        <begin position="67"/>
        <end position="86"/>
    </location>
</feature>
<dbReference type="Proteomes" id="UP000756346">
    <property type="component" value="Unassembled WGS sequence"/>
</dbReference>
<keyword evidence="1" id="KW-1133">Transmembrane helix</keyword>
<sequence length="90" mass="10166">SSRIRTIAVETLFPSVLPIALSPSLPVTARPTLSEWASSRRQKDRRPRDIWKIPGVLSSSVWPLWDLFFAPFSFPLIVFETIYALANALP</sequence>
<proteinExistence type="predicted"/>
<accession>A0A9P9BIY9</accession>
<keyword evidence="1" id="KW-0472">Membrane</keyword>
<evidence type="ECO:0000313" key="2">
    <source>
        <dbReference type="EMBL" id="KAH7016226.1"/>
    </source>
</evidence>
<keyword evidence="1" id="KW-0812">Transmembrane</keyword>
<feature type="non-terminal residue" evidence="2">
    <location>
        <position position="90"/>
    </location>
</feature>
<evidence type="ECO:0000256" key="1">
    <source>
        <dbReference type="SAM" id="Phobius"/>
    </source>
</evidence>
<reference evidence="2" key="1">
    <citation type="journal article" date="2021" name="Nat. Commun.">
        <title>Genetic determinants of endophytism in the Arabidopsis root mycobiome.</title>
        <authorList>
            <person name="Mesny F."/>
            <person name="Miyauchi S."/>
            <person name="Thiergart T."/>
            <person name="Pickel B."/>
            <person name="Atanasova L."/>
            <person name="Karlsson M."/>
            <person name="Huettel B."/>
            <person name="Barry K.W."/>
            <person name="Haridas S."/>
            <person name="Chen C."/>
            <person name="Bauer D."/>
            <person name="Andreopoulos W."/>
            <person name="Pangilinan J."/>
            <person name="LaButti K."/>
            <person name="Riley R."/>
            <person name="Lipzen A."/>
            <person name="Clum A."/>
            <person name="Drula E."/>
            <person name="Henrissat B."/>
            <person name="Kohler A."/>
            <person name="Grigoriev I.V."/>
            <person name="Martin F.M."/>
            <person name="Hacquard S."/>
        </authorList>
    </citation>
    <scope>NUCLEOTIDE SEQUENCE</scope>
    <source>
        <strain evidence="2">MPI-CAGE-CH-0230</strain>
    </source>
</reference>
<comment type="caution">
    <text evidence="2">The sequence shown here is derived from an EMBL/GenBank/DDBJ whole genome shotgun (WGS) entry which is preliminary data.</text>
</comment>
<protein>
    <submittedName>
        <fullName evidence="2">Uncharacterized protein</fullName>
    </submittedName>
</protein>
<dbReference type="RefSeq" id="XP_046005850.1">
    <property type="nucleotide sequence ID" value="XM_046155639.1"/>
</dbReference>
<dbReference type="EMBL" id="JAGTJQ010000012">
    <property type="protein sequence ID" value="KAH7016226.1"/>
    <property type="molecule type" value="Genomic_DNA"/>
</dbReference>
<dbReference type="AlphaFoldDB" id="A0A9P9BIY9"/>
<keyword evidence="3" id="KW-1185">Reference proteome</keyword>
<gene>
    <name evidence="2" type="ORF">B0I36DRAFT_337074</name>
</gene>